<dbReference type="AlphaFoldDB" id="A0A841IPH0"/>
<dbReference type="GO" id="GO:0070967">
    <property type="term" value="F:coenzyme F420 binding"/>
    <property type="evidence" value="ECO:0007669"/>
    <property type="project" value="TreeGrafter"/>
</dbReference>
<dbReference type="InterPro" id="IPR052019">
    <property type="entry name" value="F420H2_bilvrd_red/Heme_oxyg"/>
</dbReference>
<feature type="domain" description="Pyridoxamine 5'-phosphate oxidase N-terminal" evidence="2">
    <location>
        <begin position="6"/>
        <end position="121"/>
    </location>
</feature>
<dbReference type="GO" id="GO:0016627">
    <property type="term" value="F:oxidoreductase activity, acting on the CH-CH group of donors"/>
    <property type="evidence" value="ECO:0007669"/>
    <property type="project" value="TreeGrafter"/>
</dbReference>
<protein>
    <submittedName>
        <fullName evidence="3">PPOX class probable F420-dependent enzyme</fullName>
    </submittedName>
</protein>
<dbReference type="PANTHER" id="PTHR35176:SF1">
    <property type="entry name" value="F420H(2)-DEPENDENT BILIVERDIN REDUCTASE"/>
    <property type="match status" value="1"/>
</dbReference>
<name>A0A841IPH0_9ACTN</name>
<dbReference type="RefSeq" id="WP_184290653.1">
    <property type="nucleotide sequence ID" value="NZ_JACHJO010000005.1"/>
</dbReference>
<evidence type="ECO:0000313" key="3">
    <source>
        <dbReference type="EMBL" id="MBB6120024.1"/>
    </source>
</evidence>
<dbReference type="EMBL" id="JACHJO010000005">
    <property type="protein sequence ID" value="MBB6120024.1"/>
    <property type="molecule type" value="Genomic_DNA"/>
</dbReference>
<sequence>MDSDDFLDFWSEYRICMLASPRPDGSIHQVPVGATYDAEHGLVRVITFSSSYKARNIAAHPGVRVSVSQVEGGRWSTVEGTATVSDDPERVAEAVRRYAQRYREPRPNPDRVVVEIAVTRVMGNVGRPGRTSEQGGLGRS</sequence>
<dbReference type="Pfam" id="PF01243">
    <property type="entry name" value="PNPOx_N"/>
    <property type="match status" value="1"/>
</dbReference>
<gene>
    <name evidence="3" type="ORF">FHS13_001975</name>
</gene>
<dbReference type="Gene3D" id="2.30.110.10">
    <property type="entry name" value="Electron Transport, Fmn-binding Protein, Chain A"/>
    <property type="match status" value="1"/>
</dbReference>
<organism evidence="3 4">
    <name type="scientific">Nocardiopsis algeriensis</name>
    <dbReference type="NCBI Taxonomy" id="1478215"/>
    <lineage>
        <taxon>Bacteria</taxon>
        <taxon>Bacillati</taxon>
        <taxon>Actinomycetota</taxon>
        <taxon>Actinomycetes</taxon>
        <taxon>Streptosporangiales</taxon>
        <taxon>Nocardiopsidaceae</taxon>
        <taxon>Nocardiopsis</taxon>
    </lineage>
</organism>
<dbReference type="Proteomes" id="UP000536604">
    <property type="component" value="Unassembled WGS sequence"/>
</dbReference>
<comment type="caution">
    <text evidence="3">The sequence shown here is derived from an EMBL/GenBank/DDBJ whole genome shotgun (WGS) entry which is preliminary data.</text>
</comment>
<dbReference type="InterPro" id="IPR011576">
    <property type="entry name" value="Pyridox_Oxase_N"/>
</dbReference>
<dbReference type="SUPFAM" id="SSF50475">
    <property type="entry name" value="FMN-binding split barrel"/>
    <property type="match status" value="1"/>
</dbReference>
<evidence type="ECO:0000256" key="1">
    <source>
        <dbReference type="ARBA" id="ARBA00023002"/>
    </source>
</evidence>
<keyword evidence="1" id="KW-0560">Oxidoreductase</keyword>
<dbReference type="PANTHER" id="PTHR35176">
    <property type="entry name" value="HEME OXYGENASE HI_0854-RELATED"/>
    <property type="match status" value="1"/>
</dbReference>
<evidence type="ECO:0000259" key="2">
    <source>
        <dbReference type="Pfam" id="PF01243"/>
    </source>
</evidence>
<dbReference type="NCBIfam" id="TIGR03618">
    <property type="entry name" value="Rv1155_F420"/>
    <property type="match status" value="1"/>
</dbReference>
<reference evidence="3 4" key="1">
    <citation type="submission" date="2020-08" db="EMBL/GenBank/DDBJ databases">
        <title>Genomic Encyclopedia of Type Strains, Phase III (KMG-III): the genomes of soil and plant-associated and newly described type strains.</title>
        <authorList>
            <person name="Whitman W."/>
        </authorList>
    </citation>
    <scope>NUCLEOTIDE SEQUENCE [LARGE SCALE GENOMIC DNA]</scope>
    <source>
        <strain evidence="3 4">CECT 8712</strain>
    </source>
</reference>
<keyword evidence="4" id="KW-1185">Reference proteome</keyword>
<evidence type="ECO:0000313" key="4">
    <source>
        <dbReference type="Proteomes" id="UP000536604"/>
    </source>
</evidence>
<dbReference type="InterPro" id="IPR012349">
    <property type="entry name" value="Split_barrel_FMN-bd"/>
</dbReference>
<proteinExistence type="predicted"/>
<dbReference type="InterPro" id="IPR019920">
    <property type="entry name" value="F420-binding_dom_put"/>
</dbReference>
<dbReference type="GO" id="GO:0005829">
    <property type="term" value="C:cytosol"/>
    <property type="evidence" value="ECO:0007669"/>
    <property type="project" value="TreeGrafter"/>
</dbReference>
<accession>A0A841IPH0</accession>